<reference evidence="5 6" key="2">
    <citation type="journal article" date="2016" name="Front. Microbiol.">
        <title>Genome and transcriptome sequences reveal the specific parasitism of the nematophagous Purpureocillium lilacinum 36-1.</title>
        <authorList>
            <person name="Xie J."/>
            <person name="Li S."/>
            <person name="Mo C."/>
            <person name="Xiao X."/>
            <person name="Peng D."/>
            <person name="Wang G."/>
            <person name="Xiao Y."/>
        </authorList>
    </citation>
    <scope>NUCLEOTIDE SEQUENCE [LARGE SCALE GENOMIC DNA]</scope>
    <source>
        <strain evidence="5 6">36-1</strain>
    </source>
</reference>
<dbReference type="GO" id="GO:0005829">
    <property type="term" value="C:cytosol"/>
    <property type="evidence" value="ECO:0007669"/>
    <property type="project" value="TreeGrafter"/>
</dbReference>
<name>A0A2U3EAD0_PURLI</name>
<dbReference type="EMBL" id="LCWV01000007">
    <property type="protein sequence ID" value="PWI71457.1"/>
    <property type="molecule type" value="Genomic_DNA"/>
</dbReference>
<dbReference type="EMBL" id="JAWRVI010000007">
    <property type="protein sequence ID" value="KAK4092879.1"/>
    <property type="molecule type" value="Genomic_DNA"/>
</dbReference>
<feature type="compositionally biased region" description="Basic and acidic residues" evidence="1">
    <location>
        <begin position="18"/>
        <end position="30"/>
    </location>
</feature>
<evidence type="ECO:0000256" key="1">
    <source>
        <dbReference type="SAM" id="MobiDB-lite"/>
    </source>
</evidence>
<evidence type="ECO:0000313" key="6">
    <source>
        <dbReference type="Proteomes" id="UP000245956"/>
    </source>
</evidence>
<sequence length="497" mass="53941">MEWPGAPSTALSAGAPDRPPEPPRPPDQRTRGAGWSPWRAAIGAVAAPTLTDAAPAIHPTSPRAAAIQGSWTSIHPSRAANPHPARSTTTILNPPRRDHRSPRGLRSSYEPRRHAVLLGWLPFRNSLPSWLSLPYQRAGLFLVLVLVWSSLALAAAAGPVADASPRLAFQLPPAPSLYLSLSPPLPYLHSSLLSMPLFATRRLLSAVLALAFLALCYNYVLVDPHHLSRGLRTTTGAGTMGSSDPPRVLRLAVLECDSPQPQTRELYGNYTGVFTALLSAAAESSGSPPPGLSALVSIKGYDIVNELHTYPDLDEIDAVLLTGSRHNAFDNDPWIKNLVDFTKRALDTDGRVKVVGICFGHQIIGRALGAKVGKSDKGWEVAVTDVDLTPAGKEIFDLDILRIHQMHHDIVFGFPDGAEPLGSNAFCDNQGMYSPGRYLTVQGHPEFTPDIISEVLFNRHTVQIFTDEQYEDGMRRATVPHDGVAVGRAILKFMRQR</sequence>
<dbReference type="InterPro" id="IPR029062">
    <property type="entry name" value="Class_I_gatase-like"/>
</dbReference>
<gene>
    <name evidence="5" type="ORF">PCL_11551</name>
    <name evidence="4" type="ORF">Purlil1_2804</name>
</gene>
<keyword evidence="2" id="KW-0472">Membrane</keyword>
<organism evidence="5 6">
    <name type="scientific">Purpureocillium lilacinum</name>
    <name type="common">Paecilomyces lilacinus</name>
    <dbReference type="NCBI Taxonomy" id="33203"/>
    <lineage>
        <taxon>Eukaryota</taxon>
        <taxon>Fungi</taxon>
        <taxon>Dikarya</taxon>
        <taxon>Ascomycota</taxon>
        <taxon>Pezizomycotina</taxon>
        <taxon>Sordariomycetes</taxon>
        <taxon>Hypocreomycetidae</taxon>
        <taxon>Hypocreales</taxon>
        <taxon>Ophiocordycipitaceae</taxon>
        <taxon>Purpureocillium</taxon>
    </lineage>
</organism>
<dbReference type="SUPFAM" id="SSF52317">
    <property type="entry name" value="Class I glutamine amidotransferase-like"/>
    <property type="match status" value="1"/>
</dbReference>
<keyword evidence="7" id="KW-1185">Reference proteome</keyword>
<dbReference type="Pfam" id="PF00117">
    <property type="entry name" value="GATase"/>
    <property type="match status" value="1"/>
</dbReference>
<keyword evidence="2" id="KW-1133">Transmembrane helix</keyword>
<feature type="region of interest" description="Disordered" evidence="1">
    <location>
        <begin position="74"/>
        <end position="106"/>
    </location>
</feature>
<evidence type="ECO:0000313" key="5">
    <source>
        <dbReference type="EMBL" id="PWI71457.1"/>
    </source>
</evidence>
<accession>A0A2U3EAD0</accession>
<keyword evidence="2" id="KW-0812">Transmembrane</keyword>
<evidence type="ECO:0000313" key="4">
    <source>
        <dbReference type="EMBL" id="KAK4092879.1"/>
    </source>
</evidence>
<evidence type="ECO:0000313" key="7">
    <source>
        <dbReference type="Proteomes" id="UP001287286"/>
    </source>
</evidence>
<dbReference type="InterPro" id="IPR017926">
    <property type="entry name" value="GATASE"/>
</dbReference>
<feature type="domain" description="Glutamine amidotransferase" evidence="3">
    <location>
        <begin position="313"/>
        <end position="458"/>
    </location>
</feature>
<evidence type="ECO:0000256" key="2">
    <source>
        <dbReference type="SAM" id="Phobius"/>
    </source>
</evidence>
<evidence type="ECO:0000259" key="3">
    <source>
        <dbReference type="Pfam" id="PF00117"/>
    </source>
</evidence>
<reference evidence="4 7" key="4">
    <citation type="journal article" date="2024" name="Microbiol. Resour. Announc.">
        <title>Genome annotations for the ascomycete fungi Trichoderma harzianum, Trichoderma aggressivum, and Purpureocillium lilacinum.</title>
        <authorList>
            <person name="Beijen E.P.W."/>
            <person name="Ohm R.A."/>
        </authorList>
    </citation>
    <scope>NUCLEOTIDE SEQUENCE [LARGE SCALE GENOMIC DNA]</scope>
    <source>
        <strain evidence="4 7">CBS 150709</strain>
    </source>
</reference>
<reference evidence="4" key="3">
    <citation type="submission" date="2023-11" db="EMBL/GenBank/DDBJ databases">
        <authorList>
            <person name="Beijen E."/>
            <person name="Ohm R.A."/>
        </authorList>
    </citation>
    <scope>NUCLEOTIDE SEQUENCE</scope>
    <source>
        <strain evidence="4">CBS 150709</strain>
    </source>
</reference>
<dbReference type="InterPro" id="IPR044992">
    <property type="entry name" value="ChyE-like"/>
</dbReference>
<dbReference type="PANTHER" id="PTHR42695">
    <property type="entry name" value="GLUTAMINE AMIDOTRANSFERASE YLR126C-RELATED"/>
    <property type="match status" value="1"/>
</dbReference>
<dbReference type="GO" id="GO:0005634">
    <property type="term" value="C:nucleus"/>
    <property type="evidence" value="ECO:0007669"/>
    <property type="project" value="TreeGrafter"/>
</dbReference>
<feature type="region of interest" description="Disordered" evidence="1">
    <location>
        <begin position="1"/>
        <end position="36"/>
    </location>
</feature>
<dbReference type="PANTHER" id="PTHR42695:SF5">
    <property type="entry name" value="GLUTAMINE AMIDOTRANSFERASE YLR126C-RELATED"/>
    <property type="match status" value="1"/>
</dbReference>
<dbReference type="PROSITE" id="PS51273">
    <property type="entry name" value="GATASE_TYPE_1"/>
    <property type="match status" value="1"/>
</dbReference>
<comment type="caution">
    <text evidence="5">The sequence shown here is derived from an EMBL/GenBank/DDBJ whole genome shotgun (WGS) entry which is preliminary data.</text>
</comment>
<protein>
    <recommendedName>
        <fullName evidence="3">Glutamine amidotransferase domain-containing protein</fullName>
    </recommendedName>
</protein>
<feature type="transmembrane region" description="Helical" evidence="2">
    <location>
        <begin position="203"/>
        <end position="222"/>
    </location>
</feature>
<feature type="transmembrane region" description="Helical" evidence="2">
    <location>
        <begin position="140"/>
        <end position="161"/>
    </location>
</feature>
<dbReference type="Proteomes" id="UP000245956">
    <property type="component" value="Unassembled WGS sequence"/>
</dbReference>
<dbReference type="Gene3D" id="3.40.50.880">
    <property type="match status" value="1"/>
</dbReference>
<dbReference type="Proteomes" id="UP001287286">
    <property type="component" value="Unassembled WGS sequence"/>
</dbReference>
<dbReference type="CDD" id="cd01741">
    <property type="entry name" value="GATase1_1"/>
    <property type="match status" value="1"/>
</dbReference>
<proteinExistence type="predicted"/>
<dbReference type="AlphaFoldDB" id="A0A2U3EAD0"/>
<reference evidence="5" key="1">
    <citation type="submission" date="2015-05" db="EMBL/GenBank/DDBJ databases">
        <authorList>
            <person name="Wang D.B."/>
            <person name="Wang M."/>
        </authorList>
    </citation>
    <scope>NUCLEOTIDE SEQUENCE</scope>
    <source>
        <strain evidence="5">36-1</strain>
    </source>
</reference>